<dbReference type="Proteomes" id="UP000502996">
    <property type="component" value="Chromosome"/>
</dbReference>
<dbReference type="Pfam" id="PF20628">
    <property type="entry name" value="Dyp_perox_C"/>
    <property type="match status" value="1"/>
</dbReference>
<evidence type="ECO:0000256" key="9">
    <source>
        <dbReference type="SAM" id="MobiDB-lite"/>
    </source>
</evidence>
<proteinExistence type="inferred from homology"/>
<dbReference type="PROSITE" id="PS51404">
    <property type="entry name" value="DYP_PEROXIDASE"/>
    <property type="match status" value="1"/>
</dbReference>
<evidence type="ECO:0000256" key="5">
    <source>
        <dbReference type="ARBA" id="ARBA00022729"/>
    </source>
</evidence>
<comment type="cofactor">
    <cofactor evidence="1">
        <name>heme b</name>
        <dbReference type="ChEBI" id="CHEBI:60344"/>
    </cofactor>
</comment>
<evidence type="ECO:0000256" key="4">
    <source>
        <dbReference type="ARBA" id="ARBA00022723"/>
    </source>
</evidence>
<evidence type="ECO:0000313" key="12">
    <source>
        <dbReference type="EMBL" id="QIG42902.1"/>
    </source>
</evidence>
<dbReference type="InterPro" id="IPR006314">
    <property type="entry name" value="Dyp_peroxidase"/>
</dbReference>
<feature type="region of interest" description="Disordered" evidence="9">
    <location>
        <begin position="280"/>
        <end position="300"/>
    </location>
</feature>
<dbReference type="InterPro" id="IPR048327">
    <property type="entry name" value="Dyp_perox_N"/>
</dbReference>
<gene>
    <name evidence="12" type="ORF">G5V58_09100</name>
</gene>
<dbReference type="GO" id="GO:0004601">
    <property type="term" value="F:peroxidase activity"/>
    <property type="evidence" value="ECO:0007669"/>
    <property type="project" value="UniProtKB-KW"/>
</dbReference>
<keyword evidence="2 12" id="KW-0575">Peroxidase</keyword>
<evidence type="ECO:0000313" key="13">
    <source>
        <dbReference type="Proteomes" id="UP000502996"/>
    </source>
</evidence>
<feature type="domain" description="Dyp-type peroxidase C-terminal" evidence="11">
    <location>
        <begin position="212"/>
        <end position="391"/>
    </location>
</feature>
<evidence type="ECO:0000256" key="3">
    <source>
        <dbReference type="ARBA" id="ARBA00022617"/>
    </source>
</evidence>
<keyword evidence="13" id="KW-1185">Reference proteome</keyword>
<dbReference type="Pfam" id="PF04261">
    <property type="entry name" value="Dyp_perox_N"/>
    <property type="match status" value="1"/>
</dbReference>
<dbReference type="InterPro" id="IPR048328">
    <property type="entry name" value="Dyp_perox_C"/>
</dbReference>
<reference evidence="12 13" key="1">
    <citation type="submission" date="2020-02" db="EMBL/GenBank/DDBJ databases">
        <title>Full genome sequence of Nocardioides sp. R-3366.</title>
        <authorList>
            <person name="Im W.-T."/>
        </authorList>
    </citation>
    <scope>NUCLEOTIDE SEQUENCE [LARGE SCALE GENOMIC DNA]</scope>
    <source>
        <strain evidence="12 13">R-3366</strain>
    </source>
</reference>
<dbReference type="PANTHER" id="PTHR30521:SF4">
    <property type="entry name" value="DEFERROCHELATASE"/>
    <property type="match status" value="1"/>
</dbReference>
<evidence type="ECO:0000259" key="10">
    <source>
        <dbReference type="Pfam" id="PF04261"/>
    </source>
</evidence>
<protein>
    <submittedName>
        <fullName evidence="12">Dyp-type peroxidase</fullName>
    </submittedName>
</protein>
<dbReference type="KEGG" id="nano:G5V58_09100"/>
<dbReference type="AlphaFoldDB" id="A0A6G6WCD2"/>
<sequence length="407" mass="43501">MTGIARRGLLRAGAVGALGGAVGGASLGPDLRAGAQDGTAPAEPIAFHGVHQPGVTRDVTASAAYVALDVVGHRRGELADALRTLTERARFLSTGGRPPDVGLTAPPADSGVLGPEVPADGLTVTVSVGASLFDDRFGLRRLRPRRLTTMTPFPDDDLDPALCHGDLLLVLAAPHPDTVVHALRDLLRHTRGALQPRWRVDAFASPPRPSGTPRNLMGFMDGSANPTEDEYDRLVWADPAREPAWAAGGSYQAVRVIRMLVEFWDRVGLNEQERMIGRRRDTGAPLSGSVETDRPDYTADPVGATTPLDAHIRLANPRTPATDGSRMLRRAHNYDRGLDLDGDLDMGLVFTAYQSDLHRAFVTVQKRLAGEPLTDYVSPIGGGYFYALPGVRDTADFYGQGLVSGVT</sequence>
<evidence type="ECO:0000256" key="6">
    <source>
        <dbReference type="ARBA" id="ARBA00023002"/>
    </source>
</evidence>
<evidence type="ECO:0000259" key="11">
    <source>
        <dbReference type="Pfam" id="PF20628"/>
    </source>
</evidence>
<organism evidence="12 13">
    <name type="scientific">Nocardioides anomalus</name>
    <dbReference type="NCBI Taxonomy" id="2712223"/>
    <lineage>
        <taxon>Bacteria</taxon>
        <taxon>Bacillati</taxon>
        <taxon>Actinomycetota</taxon>
        <taxon>Actinomycetes</taxon>
        <taxon>Propionibacteriales</taxon>
        <taxon>Nocardioidaceae</taxon>
        <taxon>Nocardioides</taxon>
    </lineage>
</organism>
<keyword evidence="3" id="KW-0349">Heme</keyword>
<comment type="similarity">
    <text evidence="8">Belongs to the DyP-type peroxidase family.</text>
</comment>
<evidence type="ECO:0000256" key="2">
    <source>
        <dbReference type="ARBA" id="ARBA00022559"/>
    </source>
</evidence>
<dbReference type="GO" id="GO:0046872">
    <property type="term" value="F:metal ion binding"/>
    <property type="evidence" value="ECO:0007669"/>
    <property type="project" value="UniProtKB-KW"/>
</dbReference>
<dbReference type="EMBL" id="CP049257">
    <property type="protein sequence ID" value="QIG42902.1"/>
    <property type="molecule type" value="Genomic_DNA"/>
</dbReference>
<dbReference type="SUPFAM" id="SSF54909">
    <property type="entry name" value="Dimeric alpha+beta barrel"/>
    <property type="match status" value="1"/>
</dbReference>
<keyword evidence="6" id="KW-0560">Oxidoreductase</keyword>
<dbReference type="InterPro" id="IPR006311">
    <property type="entry name" value="TAT_signal"/>
</dbReference>
<dbReference type="PANTHER" id="PTHR30521">
    <property type="entry name" value="DEFERROCHELATASE/PEROXIDASE"/>
    <property type="match status" value="1"/>
</dbReference>
<keyword evidence="7" id="KW-0408">Iron</keyword>
<dbReference type="InterPro" id="IPR011008">
    <property type="entry name" value="Dimeric_a/b-barrel"/>
</dbReference>
<keyword evidence="4" id="KW-0479">Metal-binding</keyword>
<name>A0A6G6WCD2_9ACTN</name>
<accession>A0A6G6WCD2</accession>
<dbReference type="RefSeq" id="WP_165231353.1">
    <property type="nucleotide sequence ID" value="NZ_CP049257.1"/>
</dbReference>
<feature type="domain" description="Dyp-type peroxidase N-terminal" evidence="10">
    <location>
        <begin position="52"/>
        <end position="203"/>
    </location>
</feature>
<evidence type="ECO:0000256" key="1">
    <source>
        <dbReference type="ARBA" id="ARBA00001970"/>
    </source>
</evidence>
<keyword evidence="5" id="KW-0732">Signal</keyword>
<dbReference type="GO" id="GO:0005829">
    <property type="term" value="C:cytosol"/>
    <property type="evidence" value="ECO:0007669"/>
    <property type="project" value="TreeGrafter"/>
</dbReference>
<evidence type="ECO:0000256" key="8">
    <source>
        <dbReference type="ARBA" id="ARBA00025737"/>
    </source>
</evidence>
<dbReference type="GO" id="GO:0020037">
    <property type="term" value="F:heme binding"/>
    <property type="evidence" value="ECO:0007669"/>
    <property type="project" value="InterPro"/>
</dbReference>
<dbReference type="PROSITE" id="PS51318">
    <property type="entry name" value="TAT"/>
    <property type="match status" value="1"/>
</dbReference>
<dbReference type="NCBIfam" id="TIGR01413">
    <property type="entry name" value="Dyp_perox_fam"/>
    <property type="match status" value="1"/>
</dbReference>
<evidence type="ECO:0000256" key="7">
    <source>
        <dbReference type="ARBA" id="ARBA00023004"/>
    </source>
</evidence>